<keyword evidence="2" id="KW-1185">Reference proteome</keyword>
<protein>
    <submittedName>
        <fullName evidence="1">Uncharacterized protein</fullName>
    </submittedName>
</protein>
<evidence type="ECO:0000313" key="2">
    <source>
        <dbReference type="Proteomes" id="UP000018745"/>
    </source>
</evidence>
<dbReference type="EMBL" id="CP006935">
    <property type="protein sequence ID" value="AHC40316.1"/>
    <property type="molecule type" value="Genomic_DNA"/>
</dbReference>
<sequence length="58" mass="6803">MHINNFIKITQTLEIKNRRNCKGDTNVTGNKVQEENVFLTLTDNDYKLEYNPTKSNRS</sequence>
<proteinExistence type="predicted"/>
<gene>
    <name evidence="1" type="ORF">OVS_02315</name>
</gene>
<evidence type="ECO:0000313" key="1">
    <source>
        <dbReference type="EMBL" id="AHC40316.1"/>
    </source>
</evidence>
<reference evidence="1 2" key="1">
    <citation type="journal article" date="2014" name="Genome Announc.">
        <title>Complete Genome Sequence of Mycoplasma ovis Strain Michigan, a Hemoplasma of Sheep with Two Distinct 16S rRNA Genes.</title>
        <authorList>
            <person name="Deshuillers P.L."/>
            <person name="Santos A.P."/>
            <person name="do Nascimento N.C."/>
            <person name="Hampel J.A."/>
            <person name="Bergin I.L."/>
            <person name="Dyson M.C."/>
            <person name="Messick J.B."/>
        </authorList>
    </citation>
    <scope>NUCLEOTIDE SEQUENCE [LARGE SCALE GENOMIC DNA]</scope>
    <source>
        <strain evidence="1 2">Michigan</strain>
    </source>
</reference>
<organism evidence="1 2">
    <name type="scientific">Mycoplasma ovis str. Michigan</name>
    <dbReference type="NCBI Taxonomy" id="1415773"/>
    <lineage>
        <taxon>Bacteria</taxon>
        <taxon>Bacillati</taxon>
        <taxon>Mycoplasmatota</taxon>
        <taxon>Mollicutes</taxon>
        <taxon>Mycoplasmataceae</taxon>
        <taxon>Mycoplasma</taxon>
    </lineage>
</organism>
<dbReference type="Proteomes" id="UP000018745">
    <property type="component" value="Chromosome"/>
</dbReference>
<name>A0ABM5P1F7_9MOLU</name>
<accession>A0ABM5P1F7</accession>